<protein>
    <submittedName>
        <fullName evidence="2">Uncharacterized protein</fullName>
    </submittedName>
</protein>
<name>R0L305_ANAPL</name>
<keyword evidence="3" id="KW-1185">Reference proteome</keyword>
<evidence type="ECO:0000256" key="1">
    <source>
        <dbReference type="SAM" id="MobiDB-lite"/>
    </source>
</evidence>
<feature type="compositionally biased region" description="Polar residues" evidence="1">
    <location>
        <begin position="95"/>
        <end position="105"/>
    </location>
</feature>
<feature type="region of interest" description="Disordered" evidence="1">
    <location>
        <begin position="127"/>
        <end position="163"/>
    </location>
</feature>
<gene>
    <name evidence="2" type="ORF">Anapl_03314</name>
</gene>
<organism evidence="2 3">
    <name type="scientific">Anas platyrhynchos</name>
    <name type="common">Mallard</name>
    <name type="synonym">Anas boschas</name>
    <dbReference type="NCBI Taxonomy" id="8839"/>
    <lineage>
        <taxon>Eukaryota</taxon>
        <taxon>Metazoa</taxon>
        <taxon>Chordata</taxon>
        <taxon>Craniata</taxon>
        <taxon>Vertebrata</taxon>
        <taxon>Euteleostomi</taxon>
        <taxon>Archelosauria</taxon>
        <taxon>Archosauria</taxon>
        <taxon>Dinosauria</taxon>
        <taxon>Saurischia</taxon>
        <taxon>Theropoda</taxon>
        <taxon>Coelurosauria</taxon>
        <taxon>Aves</taxon>
        <taxon>Neognathae</taxon>
        <taxon>Galloanserae</taxon>
        <taxon>Anseriformes</taxon>
        <taxon>Anatidae</taxon>
        <taxon>Anatinae</taxon>
        <taxon>Anas</taxon>
    </lineage>
</organism>
<feature type="compositionally biased region" description="Basic and acidic residues" evidence="1">
    <location>
        <begin position="147"/>
        <end position="163"/>
    </location>
</feature>
<feature type="region of interest" description="Disordered" evidence="1">
    <location>
        <begin position="84"/>
        <end position="112"/>
    </location>
</feature>
<accession>R0L305</accession>
<sequence>MVISNRPQEQPVSSVAAGFPPRAASGGGRAAAGVSSACRASLYVDHEVPGSFIKWYHVEEENGANIPAGTSPFFLVHQAPTARTGATGHRLGSSMRLSGTASASSPQPPKEDSQLFIHTEKAGAYQAFSLPPATRHKSSVVLPSRTEMTEEKHPDCLHTKPQM</sequence>
<feature type="compositionally biased region" description="Polar residues" evidence="1">
    <location>
        <begin position="1"/>
        <end position="13"/>
    </location>
</feature>
<proteinExistence type="predicted"/>
<dbReference type="EMBL" id="KB743257">
    <property type="protein sequence ID" value="EOA99928.1"/>
    <property type="molecule type" value="Genomic_DNA"/>
</dbReference>
<reference evidence="3" key="1">
    <citation type="journal article" date="2013" name="Nat. Genet.">
        <title>The duck genome and transcriptome provide insight into an avian influenza virus reservoir species.</title>
        <authorList>
            <person name="Huang Y."/>
            <person name="Li Y."/>
            <person name="Burt D.W."/>
            <person name="Chen H."/>
            <person name="Zhang Y."/>
            <person name="Qian W."/>
            <person name="Kim H."/>
            <person name="Gan S."/>
            <person name="Zhao Y."/>
            <person name="Li J."/>
            <person name="Yi K."/>
            <person name="Feng H."/>
            <person name="Zhu P."/>
            <person name="Li B."/>
            <person name="Liu Q."/>
            <person name="Fairley S."/>
            <person name="Magor K.E."/>
            <person name="Du Z."/>
            <person name="Hu X."/>
            <person name="Goodman L."/>
            <person name="Tafer H."/>
            <person name="Vignal A."/>
            <person name="Lee T."/>
            <person name="Kim K.W."/>
            <person name="Sheng Z."/>
            <person name="An Y."/>
            <person name="Searle S."/>
            <person name="Herrero J."/>
            <person name="Groenen M.A."/>
            <person name="Crooijmans R.P."/>
            <person name="Faraut T."/>
            <person name="Cai Q."/>
            <person name="Webster R.G."/>
            <person name="Aldridge J.R."/>
            <person name="Warren W.C."/>
            <person name="Bartschat S."/>
            <person name="Kehr S."/>
            <person name="Marz M."/>
            <person name="Stadler P.F."/>
            <person name="Smith J."/>
            <person name="Kraus R.H."/>
            <person name="Zhao Y."/>
            <person name="Ren L."/>
            <person name="Fei J."/>
            <person name="Morisson M."/>
            <person name="Kaiser P."/>
            <person name="Griffin D.K."/>
            <person name="Rao M."/>
            <person name="Pitel F."/>
            <person name="Wang J."/>
            <person name="Li N."/>
        </authorList>
    </citation>
    <scope>NUCLEOTIDE SEQUENCE [LARGE SCALE GENOMIC DNA]</scope>
</reference>
<feature type="region of interest" description="Disordered" evidence="1">
    <location>
        <begin position="1"/>
        <end position="30"/>
    </location>
</feature>
<dbReference type="Proteomes" id="UP000296049">
    <property type="component" value="Unassembled WGS sequence"/>
</dbReference>
<evidence type="ECO:0000313" key="3">
    <source>
        <dbReference type="Proteomes" id="UP000296049"/>
    </source>
</evidence>
<evidence type="ECO:0000313" key="2">
    <source>
        <dbReference type="EMBL" id="EOA99928.1"/>
    </source>
</evidence>
<dbReference type="AlphaFoldDB" id="R0L305"/>